<dbReference type="Gene3D" id="3.20.20.60">
    <property type="entry name" value="Phosphoenolpyruvate-binding domains"/>
    <property type="match status" value="1"/>
</dbReference>
<comment type="similarity">
    <text evidence="4">Belongs to the isocitrate lyase/PEP mutase superfamily. PEP mutase family.</text>
</comment>
<evidence type="ECO:0000256" key="4">
    <source>
        <dbReference type="ARBA" id="ARBA00038455"/>
    </source>
</evidence>
<evidence type="ECO:0000256" key="2">
    <source>
        <dbReference type="ARBA" id="ARBA00023235"/>
    </source>
</evidence>
<dbReference type="Proteomes" id="UP000627464">
    <property type="component" value="Unassembled WGS sequence"/>
</dbReference>
<dbReference type="PANTHER" id="PTHR42905">
    <property type="entry name" value="PHOSPHOENOLPYRUVATE CARBOXYLASE"/>
    <property type="match status" value="1"/>
</dbReference>
<evidence type="ECO:0000256" key="3">
    <source>
        <dbReference type="ARBA" id="ARBA00024063"/>
    </source>
</evidence>
<name>A0ABQ1GIY2_9GAMM</name>
<protein>
    <recommendedName>
        <fullName evidence="3">phosphoenolpyruvate mutase</fullName>
        <ecNumber evidence="3">5.4.2.9</ecNumber>
    </recommendedName>
</protein>
<dbReference type="EMBL" id="BMFZ01000004">
    <property type="protein sequence ID" value="GGA44528.1"/>
    <property type="molecule type" value="Genomic_DNA"/>
</dbReference>
<keyword evidence="6" id="KW-1185">Reference proteome</keyword>
<dbReference type="InterPro" id="IPR039556">
    <property type="entry name" value="ICL/PEPM"/>
</dbReference>
<sequence>MKQQLKSKKDKDSQLKKAILSSEITFAMEAHDAISALISQRAGFEILWASGLTISTSLGYRDANEATWLHTAEVVERMADAVSTPILVDVDSGYGNFNNARISVKKIFERGASGVCIEDKEFPKMNSFVGNKHPLAEINEFCGRIKAIKDHVPNSDFVLVARIEALIAGHSESEALDRAHAYIEAGADSILIHSRKSNADEILSFSEKWDNKAPLVIVPTKYYNTPIEKYRDAKISTVIWANHNLRASISAMTELCNRIYRDENIISSEDKIATLNEVFELLNYKELELSESSFLDKNKE</sequence>
<keyword evidence="2" id="KW-0413">Isomerase</keyword>
<dbReference type="InterPro" id="IPR015813">
    <property type="entry name" value="Pyrv/PenolPyrv_kinase-like_dom"/>
</dbReference>
<evidence type="ECO:0000313" key="5">
    <source>
        <dbReference type="EMBL" id="GGA44528.1"/>
    </source>
</evidence>
<accession>A0ABQ1GIY2</accession>
<dbReference type="EC" id="5.4.2.9" evidence="3"/>
<proteinExistence type="inferred from homology"/>
<keyword evidence="1" id="KW-0479">Metal-binding</keyword>
<comment type="caution">
    <text evidence="5">The sequence shown here is derived from an EMBL/GenBank/DDBJ whole genome shotgun (WGS) entry which is preliminary data.</text>
</comment>
<dbReference type="SUPFAM" id="SSF51621">
    <property type="entry name" value="Phosphoenolpyruvate/pyruvate domain"/>
    <property type="match status" value="1"/>
</dbReference>
<dbReference type="NCBIfam" id="TIGR02320">
    <property type="entry name" value="PEP_mutase"/>
    <property type="match status" value="1"/>
</dbReference>
<dbReference type="Pfam" id="PF13714">
    <property type="entry name" value="PEP_mutase"/>
    <property type="match status" value="1"/>
</dbReference>
<reference evidence="6" key="1">
    <citation type="journal article" date="2019" name="Int. J. Syst. Evol. Microbiol.">
        <title>The Global Catalogue of Microorganisms (GCM) 10K type strain sequencing project: providing services to taxonomists for standard genome sequencing and annotation.</title>
        <authorList>
            <consortium name="The Broad Institute Genomics Platform"/>
            <consortium name="The Broad Institute Genome Sequencing Center for Infectious Disease"/>
            <person name="Wu L."/>
            <person name="Ma J."/>
        </authorList>
    </citation>
    <scope>NUCLEOTIDE SEQUENCE [LARGE SCALE GENOMIC DNA]</scope>
    <source>
        <strain evidence="6">CGMCC 1.12806</strain>
    </source>
</reference>
<dbReference type="PANTHER" id="PTHR42905:SF7">
    <property type="entry name" value="PHOSPHOENOLPYRUVATE PHOSPHOMUTASE"/>
    <property type="match status" value="1"/>
</dbReference>
<gene>
    <name evidence="5" type="ORF">GCM10011328_19520</name>
</gene>
<evidence type="ECO:0000313" key="6">
    <source>
        <dbReference type="Proteomes" id="UP000627464"/>
    </source>
</evidence>
<dbReference type="RefSeq" id="WP_188473025.1">
    <property type="nucleotide sequence ID" value="NZ_BMFZ01000004.1"/>
</dbReference>
<organism evidence="5 6">
    <name type="scientific">Hafnia psychrotolerans</name>
    <dbReference type="NCBI Taxonomy" id="1477018"/>
    <lineage>
        <taxon>Bacteria</taxon>
        <taxon>Pseudomonadati</taxon>
        <taxon>Pseudomonadota</taxon>
        <taxon>Gammaproteobacteria</taxon>
        <taxon>Enterobacterales</taxon>
        <taxon>Hafniaceae</taxon>
        <taxon>Hafnia</taxon>
    </lineage>
</organism>
<dbReference type="InterPro" id="IPR012698">
    <property type="entry name" value="PEnolPyrv_PMutase_core"/>
</dbReference>
<evidence type="ECO:0000256" key="1">
    <source>
        <dbReference type="ARBA" id="ARBA00022723"/>
    </source>
</evidence>
<dbReference type="InterPro" id="IPR040442">
    <property type="entry name" value="Pyrv_kinase-like_dom_sf"/>
</dbReference>
<dbReference type="CDD" id="cd00377">
    <property type="entry name" value="ICL_PEPM"/>
    <property type="match status" value="1"/>
</dbReference>